<proteinExistence type="predicted"/>
<dbReference type="Pfam" id="PF08373">
    <property type="entry name" value="RAP"/>
    <property type="match status" value="1"/>
</dbReference>
<dbReference type="SMART" id="SM00952">
    <property type="entry name" value="RAP"/>
    <property type="match status" value="1"/>
</dbReference>
<dbReference type="InterPro" id="IPR013584">
    <property type="entry name" value="RAP"/>
</dbReference>
<dbReference type="Proteomes" id="UP000005204">
    <property type="component" value="Unassembled WGS sequence"/>
</dbReference>
<keyword evidence="3" id="KW-1185">Reference proteome</keyword>
<sequence length="202" mass="23300">MESHTVAVYHFLDWESAMNRLSEKAVLLLSKKYTDYVPSENYKKQYNISEKMMLDIMKVLGDCRGGQNYVIAEHILTHHQRGDIIICNDHNGKPMPVKEAFKNDTFGYIRKPPDDNDWIVLIIGGKNSLIQNCNVPTGQFQTKIRELAALGYTPILVPWKTYSQLDNFEEKESYLCSLIENRSRKNHSCTDTVFNSLHSHNS</sequence>
<dbReference type="AlphaFoldDB" id="A0A8R2LZH0"/>
<evidence type="ECO:0000313" key="3">
    <source>
        <dbReference type="Proteomes" id="UP000005204"/>
    </source>
</evidence>
<accession>A0A8R2LZH0</accession>
<protein>
    <recommendedName>
        <fullName evidence="1">RAP domain-containing protein</fullName>
    </recommendedName>
</protein>
<dbReference type="GeneID" id="101744942"/>
<evidence type="ECO:0000259" key="1">
    <source>
        <dbReference type="PROSITE" id="PS51286"/>
    </source>
</evidence>
<reference evidence="3" key="1">
    <citation type="journal article" date="2008" name="Insect Biochem. Mol. Biol.">
        <title>The genome of a lepidopteran model insect, the silkworm Bombyx mori.</title>
        <authorList>
            <consortium name="International Silkworm Genome Consortium"/>
        </authorList>
    </citation>
    <scope>NUCLEOTIDE SEQUENCE [LARGE SCALE GENOMIC DNA]</scope>
    <source>
        <strain evidence="3">p50T</strain>
    </source>
</reference>
<reference evidence="2" key="2">
    <citation type="submission" date="2022-06" db="UniProtKB">
        <authorList>
            <consortium name="EnsemblMetazoa"/>
        </authorList>
    </citation>
    <scope>IDENTIFICATION</scope>
    <source>
        <strain evidence="2">p50T (Dazao)</strain>
    </source>
</reference>
<evidence type="ECO:0000313" key="2">
    <source>
        <dbReference type="EnsemblMetazoa" id="XP_037870949.1"/>
    </source>
</evidence>
<name>A0A8R2LZH0_BOMMO</name>
<organism evidence="2 3">
    <name type="scientific">Bombyx mori</name>
    <name type="common">Silk moth</name>
    <dbReference type="NCBI Taxonomy" id="7091"/>
    <lineage>
        <taxon>Eukaryota</taxon>
        <taxon>Metazoa</taxon>
        <taxon>Ecdysozoa</taxon>
        <taxon>Arthropoda</taxon>
        <taxon>Hexapoda</taxon>
        <taxon>Insecta</taxon>
        <taxon>Pterygota</taxon>
        <taxon>Neoptera</taxon>
        <taxon>Endopterygota</taxon>
        <taxon>Lepidoptera</taxon>
        <taxon>Glossata</taxon>
        <taxon>Ditrysia</taxon>
        <taxon>Bombycoidea</taxon>
        <taxon>Bombycidae</taxon>
        <taxon>Bombycinae</taxon>
        <taxon>Bombyx</taxon>
    </lineage>
</organism>
<dbReference type="PROSITE" id="PS51286">
    <property type="entry name" value="RAP"/>
    <property type="match status" value="1"/>
</dbReference>
<dbReference type="RefSeq" id="XP_037870949.1">
    <property type="nucleotide sequence ID" value="XM_038015021.2"/>
</dbReference>
<dbReference type="EnsemblMetazoa" id="XM_038015021.1">
    <property type="protein sequence ID" value="XP_037870949.1"/>
    <property type="gene ID" value="LOC101744942"/>
</dbReference>
<feature type="domain" description="RAP" evidence="1">
    <location>
        <begin position="119"/>
        <end position="177"/>
    </location>
</feature>